<feature type="region of interest" description="Disordered" evidence="1">
    <location>
        <begin position="27"/>
        <end position="82"/>
    </location>
</feature>
<organism evidence="2 3">
    <name type="scientific">Actinoplanes philippinensis</name>
    <dbReference type="NCBI Taxonomy" id="35752"/>
    <lineage>
        <taxon>Bacteria</taxon>
        <taxon>Bacillati</taxon>
        <taxon>Actinomycetota</taxon>
        <taxon>Actinomycetes</taxon>
        <taxon>Micromonosporales</taxon>
        <taxon>Micromonosporaceae</taxon>
        <taxon>Actinoplanes</taxon>
    </lineage>
</organism>
<dbReference type="EMBL" id="FONV01000008">
    <property type="protein sequence ID" value="SFF30378.1"/>
    <property type="molecule type" value="Genomic_DNA"/>
</dbReference>
<accession>A0A1I2HLH3</accession>
<proteinExistence type="predicted"/>
<evidence type="ECO:0000256" key="1">
    <source>
        <dbReference type="SAM" id="MobiDB-lite"/>
    </source>
</evidence>
<dbReference type="Proteomes" id="UP000199645">
    <property type="component" value="Unassembled WGS sequence"/>
</dbReference>
<feature type="compositionally biased region" description="Low complexity" evidence="1">
    <location>
        <begin position="44"/>
        <end position="54"/>
    </location>
</feature>
<name>A0A1I2HLH3_9ACTN</name>
<dbReference type="RefSeq" id="WP_093617197.1">
    <property type="nucleotide sequence ID" value="NZ_BOMT01000001.1"/>
</dbReference>
<keyword evidence="3" id="KW-1185">Reference proteome</keyword>
<protein>
    <submittedName>
        <fullName evidence="2">Uncharacterized protein</fullName>
    </submittedName>
</protein>
<dbReference type="AlphaFoldDB" id="A0A1I2HLH3"/>
<reference evidence="2 3" key="1">
    <citation type="submission" date="2016-10" db="EMBL/GenBank/DDBJ databases">
        <authorList>
            <person name="de Groot N.N."/>
        </authorList>
    </citation>
    <scope>NUCLEOTIDE SEQUENCE [LARGE SCALE GENOMIC DNA]</scope>
    <source>
        <strain evidence="2 3">DSM 43019</strain>
    </source>
</reference>
<sequence length="82" mass="8804">MKVISVSLIRRPLFAVTAALRWLHRRRKAAPAPARPATPPAAPAAPVTVPARAPSKAAYRANSAAHRLSTQPSPTRRSPVMH</sequence>
<gene>
    <name evidence="2" type="ORF">SAMN05421541_108296</name>
</gene>
<evidence type="ECO:0000313" key="2">
    <source>
        <dbReference type="EMBL" id="SFF30378.1"/>
    </source>
</evidence>
<feature type="compositionally biased region" description="Pro residues" evidence="1">
    <location>
        <begin position="33"/>
        <end position="43"/>
    </location>
</feature>
<evidence type="ECO:0000313" key="3">
    <source>
        <dbReference type="Proteomes" id="UP000199645"/>
    </source>
</evidence>